<gene>
    <name evidence="2" type="ORF">VALFYP47_01530</name>
</gene>
<dbReference type="InterPro" id="IPR045063">
    <property type="entry name" value="Dynamin_N"/>
</dbReference>
<dbReference type="AlphaFoldDB" id="A0A6N3CJQ6"/>
<dbReference type="Pfam" id="PF00350">
    <property type="entry name" value="Dynamin_N"/>
    <property type="match status" value="1"/>
</dbReference>
<dbReference type="GO" id="GO:0016787">
    <property type="term" value="F:hydrolase activity"/>
    <property type="evidence" value="ECO:0007669"/>
    <property type="project" value="UniProtKB-KW"/>
</dbReference>
<protein>
    <submittedName>
        <fullName evidence="2">Bacterial dynamin-like protein</fullName>
        <ecNumber evidence="2">3.6.5.5</ecNumber>
    </submittedName>
</protein>
<dbReference type="InterPro" id="IPR027417">
    <property type="entry name" value="P-loop_NTPase"/>
</dbReference>
<dbReference type="RefSeq" id="WP_156718548.1">
    <property type="nucleotide sequence ID" value="NZ_CACRUN010000015.1"/>
</dbReference>
<organism evidence="2">
    <name type="scientific">Veillonella atypica</name>
    <dbReference type="NCBI Taxonomy" id="39777"/>
    <lineage>
        <taxon>Bacteria</taxon>
        <taxon>Bacillati</taxon>
        <taxon>Bacillota</taxon>
        <taxon>Negativicutes</taxon>
        <taxon>Veillonellales</taxon>
        <taxon>Veillonellaceae</taxon>
        <taxon>Veillonella</taxon>
    </lineage>
</organism>
<keyword evidence="2" id="KW-0378">Hydrolase</keyword>
<feature type="domain" description="Dynamin N-terminal" evidence="1">
    <location>
        <begin position="63"/>
        <end position="297"/>
    </location>
</feature>
<dbReference type="PANTHER" id="PTHR26392:SF92">
    <property type="entry name" value="PROTEIN KINASE DOMAIN-CONTAINING PROTEIN"/>
    <property type="match status" value="1"/>
</dbReference>
<dbReference type="PANTHER" id="PTHR26392">
    <property type="entry name" value="MITOGEN-ACTIVATED PROTEIN KINASE KINASE KINASE 7-RELATED"/>
    <property type="match status" value="1"/>
</dbReference>
<evidence type="ECO:0000313" key="2">
    <source>
        <dbReference type="EMBL" id="VYU16202.1"/>
    </source>
</evidence>
<proteinExistence type="predicted"/>
<dbReference type="SUPFAM" id="SSF52540">
    <property type="entry name" value="P-loop containing nucleoside triphosphate hydrolases"/>
    <property type="match status" value="1"/>
</dbReference>
<dbReference type="EMBL" id="CACRUN010000015">
    <property type="protein sequence ID" value="VYU16202.1"/>
    <property type="molecule type" value="Genomic_DNA"/>
</dbReference>
<name>A0A6N3CJQ6_9FIRM</name>
<dbReference type="Gene3D" id="3.40.50.300">
    <property type="entry name" value="P-loop containing nucleotide triphosphate hydrolases"/>
    <property type="match status" value="1"/>
</dbReference>
<dbReference type="EC" id="3.6.5.5" evidence="2"/>
<sequence>MITDYNMRKNEVLEIIEKLKYNLTNINEYFESVNQPSPVKRINNYLDHITSKEINITADKFRIIVAGEAKSGKSTFINAYLGVELLPMDVKQCTSSIVEIKYGKEFKIIATYADDRVQNILGDRNCKEFLMCNAALDDSYRDIPVPTINEEILVKAGKRAKKKNQNIYISNKEIEDLLKASEIIEANIHNLPADQYKSKIKKYINEKKSQWSNIVTKIEVLFPLPEALKGIEIIDSPGVCARGGVSELTEKYITHADAIVFLKPISGQALESTQFNQFMKNMSVERNKKALFLVLTRASNVNETELNRLMDEAYKQFNMLDKDNILVVDSKAELYVKYLSTFSTLDEIKNELIKLNDNKTLDDFVTATYVKTAGDFGNGDKVDFINSLKEKSHFADVYSSLDRFGRYAHYLLLHDVLKCTYDLYVKLTNILSEQIDLYKQKNENPYELEQKISIIKSDIEELRETMSIGIDSVAKPYIGESGYIRKTADEMVNNFIIKIKQIDPDTDESLEVLEKISMEQIKTFNEFCMNIQVDLIKQFDEMILELEDKSSISFTYLKPELLDLDFEDIIKSKKIEANEIEKYEEGVTFTETRERSRYSRKKHFDLVKNSINDRLDDIKNDLILITTKFIRNVKVAYISELSSNIDSKRNELDAISKAKSDAIFINDIIDKLENIVELLKTDSTKAESLKGGIQKCIIK</sequence>
<reference evidence="2" key="1">
    <citation type="submission" date="2019-11" db="EMBL/GenBank/DDBJ databases">
        <authorList>
            <person name="Feng L."/>
        </authorList>
    </citation>
    <scope>NUCLEOTIDE SEQUENCE</scope>
    <source>
        <strain evidence="2">VatypicaLFYP47</strain>
    </source>
</reference>
<accession>A0A6N3CJQ6</accession>
<evidence type="ECO:0000259" key="1">
    <source>
        <dbReference type="Pfam" id="PF00350"/>
    </source>
</evidence>